<dbReference type="InterPro" id="IPR023576">
    <property type="entry name" value="UbiE/COQ5_MeTrFase_CS"/>
</dbReference>
<feature type="binding site" evidence="4">
    <location>
        <position position="119"/>
    </location>
    <ligand>
        <name>S-adenosyl-L-methionine</name>
        <dbReference type="ChEBI" id="CHEBI:59789"/>
    </ligand>
</feature>
<organism evidence="5 6">
    <name type="scientific">Bowdeniella nasicola</name>
    <dbReference type="NCBI Taxonomy" id="208480"/>
    <lineage>
        <taxon>Bacteria</taxon>
        <taxon>Bacillati</taxon>
        <taxon>Actinomycetota</taxon>
        <taxon>Actinomycetes</taxon>
        <taxon>Actinomycetales</taxon>
        <taxon>Actinomycetaceae</taxon>
        <taxon>Bowdeniella</taxon>
    </lineage>
</organism>
<dbReference type="PANTHER" id="PTHR43591">
    <property type="entry name" value="METHYLTRANSFERASE"/>
    <property type="match status" value="1"/>
</dbReference>
<dbReference type="PROSITE" id="PS01183">
    <property type="entry name" value="UBIE_1"/>
    <property type="match status" value="1"/>
</dbReference>
<name>A0A1H3XAS6_9ACTO</name>
<dbReference type="PROSITE" id="PS01184">
    <property type="entry name" value="UBIE_2"/>
    <property type="match status" value="1"/>
</dbReference>
<gene>
    <name evidence="4" type="primary">menG</name>
    <name evidence="5" type="ORF">SAMN02910418_00660</name>
</gene>
<feature type="binding site" evidence="4">
    <location>
        <position position="62"/>
    </location>
    <ligand>
        <name>S-adenosyl-L-methionine</name>
        <dbReference type="ChEBI" id="CHEBI:59789"/>
    </ligand>
</feature>
<feature type="binding site" evidence="4">
    <location>
        <begin position="102"/>
        <end position="103"/>
    </location>
    <ligand>
        <name>S-adenosyl-L-methionine</name>
        <dbReference type="ChEBI" id="CHEBI:59789"/>
    </ligand>
</feature>
<dbReference type="NCBIfam" id="TIGR01934">
    <property type="entry name" value="MenG_MenH_UbiE"/>
    <property type="match status" value="1"/>
</dbReference>
<dbReference type="InterPro" id="IPR029063">
    <property type="entry name" value="SAM-dependent_MTases_sf"/>
</dbReference>
<dbReference type="SUPFAM" id="SSF53335">
    <property type="entry name" value="S-adenosyl-L-methionine-dependent methyltransferases"/>
    <property type="match status" value="1"/>
</dbReference>
<dbReference type="Gene3D" id="3.40.50.150">
    <property type="entry name" value="Vaccinia Virus protein VP39"/>
    <property type="match status" value="1"/>
</dbReference>
<dbReference type="EC" id="2.1.1.163" evidence="4"/>
<comment type="catalytic activity">
    <reaction evidence="4">
        <text>a 2-demethylmenaquinol + S-adenosyl-L-methionine = a menaquinol + S-adenosyl-L-homocysteine + H(+)</text>
        <dbReference type="Rhea" id="RHEA:42640"/>
        <dbReference type="Rhea" id="RHEA-COMP:9539"/>
        <dbReference type="Rhea" id="RHEA-COMP:9563"/>
        <dbReference type="ChEBI" id="CHEBI:15378"/>
        <dbReference type="ChEBI" id="CHEBI:18151"/>
        <dbReference type="ChEBI" id="CHEBI:55437"/>
        <dbReference type="ChEBI" id="CHEBI:57856"/>
        <dbReference type="ChEBI" id="CHEBI:59789"/>
        <dbReference type="EC" id="2.1.1.163"/>
    </reaction>
</comment>
<keyword evidence="6" id="KW-1185">Reference proteome</keyword>
<comment type="similarity">
    <text evidence="4">Belongs to the class I-like SAM-binding methyltransferase superfamily. MenG/UbiE family.</text>
</comment>
<dbReference type="GO" id="GO:0043770">
    <property type="term" value="F:demethylmenaquinone methyltransferase activity"/>
    <property type="evidence" value="ECO:0007669"/>
    <property type="project" value="UniProtKB-UniRule"/>
</dbReference>
<dbReference type="GO" id="GO:0009234">
    <property type="term" value="P:menaquinone biosynthetic process"/>
    <property type="evidence" value="ECO:0007669"/>
    <property type="project" value="UniProtKB-UniRule"/>
</dbReference>
<evidence type="ECO:0000256" key="4">
    <source>
        <dbReference type="HAMAP-Rule" id="MF_01813"/>
    </source>
</evidence>
<protein>
    <recommendedName>
        <fullName evidence="4">Demethylmenaquinone methyltransferase</fullName>
        <ecNumber evidence="4">2.1.1.163</ecNumber>
    </recommendedName>
</protein>
<dbReference type="OrthoDB" id="9808140at2"/>
<keyword evidence="3 4" id="KW-0949">S-adenosyl-L-methionine</keyword>
<keyword evidence="2 4" id="KW-0808">Transferase</keyword>
<dbReference type="EMBL" id="FNQV01000003">
    <property type="protein sequence ID" value="SDZ96330.1"/>
    <property type="molecule type" value="Genomic_DNA"/>
</dbReference>
<evidence type="ECO:0000256" key="3">
    <source>
        <dbReference type="ARBA" id="ARBA00022691"/>
    </source>
</evidence>
<evidence type="ECO:0000256" key="1">
    <source>
        <dbReference type="ARBA" id="ARBA00022603"/>
    </source>
</evidence>
<accession>A0A1H3XAS6</accession>
<dbReference type="InterPro" id="IPR004033">
    <property type="entry name" value="UbiE/COQ5_MeTrFase"/>
</dbReference>
<dbReference type="AlphaFoldDB" id="A0A1H3XAS6"/>
<dbReference type="RefSeq" id="WP_092562013.1">
    <property type="nucleotide sequence ID" value="NZ_FNQV01000003.1"/>
</dbReference>
<evidence type="ECO:0000256" key="2">
    <source>
        <dbReference type="ARBA" id="ARBA00022679"/>
    </source>
</evidence>
<evidence type="ECO:0000313" key="6">
    <source>
        <dbReference type="Proteomes" id="UP000199288"/>
    </source>
</evidence>
<evidence type="ECO:0000313" key="5">
    <source>
        <dbReference type="EMBL" id="SDZ96330.1"/>
    </source>
</evidence>
<keyword evidence="1 4" id="KW-0489">Methyltransferase</keyword>
<dbReference type="Proteomes" id="UP000199288">
    <property type="component" value="Unassembled WGS sequence"/>
</dbReference>
<dbReference type="CDD" id="cd02440">
    <property type="entry name" value="AdoMet_MTases"/>
    <property type="match status" value="1"/>
</dbReference>
<dbReference type="PANTHER" id="PTHR43591:SF24">
    <property type="entry name" value="2-METHOXY-6-POLYPRENYL-1,4-BENZOQUINOL METHYLASE, MITOCHONDRIAL"/>
    <property type="match status" value="1"/>
</dbReference>
<feature type="binding site" evidence="4">
    <location>
        <position position="80"/>
    </location>
    <ligand>
        <name>S-adenosyl-L-methionine</name>
        <dbReference type="ChEBI" id="CHEBI:59789"/>
    </ligand>
</feature>
<dbReference type="HAMAP" id="MF_01813">
    <property type="entry name" value="MenG_UbiE_methyltr"/>
    <property type="match status" value="1"/>
</dbReference>
<keyword evidence="4" id="KW-0474">Menaquinone biosynthesis</keyword>
<dbReference type="GO" id="GO:0032259">
    <property type="term" value="P:methylation"/>
    <property type="evidence" value="ECO:0007669"/>
    <property type="project" value="UniProtKB-KW"/>
</dbReference>
<comment type="function">
    <text evidence="4">Methyltransferase required for the conversion of demethylmenaquinol (DMKH2) to menaquinol (MKH2).</text>
</comment>
<dbReference type="Pfam" id="PF01209">
    <property type="entry name" value="Ubie_methyltran"/>
    <property type="match status" value="1"/>
</dbReference>
<comment type="pathway">
    <text evidence="4">Quinol/quinone metabolism; menaquinone biosynthesis; menaquinol from 1,4-dihydroxy-2-naphthoate: step 2/2.</text>
</comment>
<reference evidence="6" key="1">
    <citation type="submission" date="2016-10" db="EMBL/GenBank/DDBJ databases">
        <authorList>
            <person name="Varghese N."/>
            <person name="Submissions S."/>
        </authorList>
    </citation>
    <scope>NUCLEOTIDE SEQUENCE [LARGE SCALE GENOMIC DNA]</scope>
    <source>
        <strain evidence="6">KPR-1</strain>
    </source>
</reference>
<sequence length="234" mass="25441">MTRAELDKNPHAVAAMFDDVASRYDLTNDLLSVFQDRIWRVATRTAVGALPGQRVLDLAAGTGTSTEEWADRGVNVIACDFSEGMLAVGKQRRSDIPFIAGDAMALPFADETFDAVTISFGLRNIADTAAALTEMYRVTKPGGRIVICEFSTPTFAPLRAAYEFYLGTALPTIAGAFSSNAPAYSYLMESILDWPAQRELAQIMHSAGWRGIKWRNLSGGIVALHRAHKVPPVT</sequence>
<dbReference type="PROSITE" id="PS51608">
    <property type="entry name" value="SAM_MT_UBIE"/>
    <property type="match status" value="1"/>
</dbReference>
<dbReference type="NCBIfam" id="NF001241">
    <property type="entry name" value="PRK00216.1-2"/>
    <property type="match status" value="1"/>
</dbReference>
<proteinExistence type="inferred from homology"/>
<dbReference type="UniPathway" id="UPA00079">
    <property type="reaction ID" value="UER00169"/>
</dbReference>